<feature type="transmembrane region" description="Helical" evidence="1">
    <location>
        <begin position="169"/>
        <end position="189"/>
    </location>
</feature>
<feature type="transmembrane region" description="Helical" evidence="1">
    <location>
        <begin position="44"/>
        <end position="63"/>
    </location>
</feature>
<keyword evidence="4" id="KW-1185">Reference proteome</keyword>
<keyword evidence="1" id="KW-0472">Membrane</keyword>
<reference evidence="3 4" key="1">
    <citation type="submission" date="2024-03" db="EMBL/GenBank/DDBJ databases">
        <title>Chitinophaga caseinilytica sp. nov., a casein hydrolysing bacterium isolated from forest soil.</title>
        <authorList>
            <person name="Lee D.S."/>
            <person name="Han D.M."/>
            <person name="Baek J.H."/>
            <person name="Choi D.G."/>
            <person name="Jeon J.H."/>
            <person name="Jeon C.O."/>
        </authorList>
    </citation>
    <scope>NUCLEOTIDE SEQUENCE [LARGE SCALE GENOMIC DNA]</scope>
    <source>
        <strain evidence="3 4">KACC 19118</strain>
    </source>
</reference>
<dbReference type="EC" id="1.14.19.-" evidence="3"/>
<gene>
    <name evidence="3" type="ORF">WJU22_09820</name>
</gene>
<dbReference type="PANTHER" id="PTHR19353">
    <property type="entry name" value="FATTY ACID DESATURASE 2"/>
    <property type="match status" value="1"/>
</dbReference>
<dbReference type="Pfam" id="PF00487">
    <property type="entry name" value="FA_desaturase"/>
    <property type="match status" value="1"/>
</dbReference>
<dbReference type="PANTHER" id="PTHR19353:SF19">
    <property type="entry name" value="DELTA(5) FATTY ACID DESATURASE C-RELATED"/>
    <property type="match status" value="1"/>
</dbReference>
<feature type="domain" description="Fatty acid desaturase" evidence="2">
    <location>
        <begin position="71"/>
        <end position="348"/>
    </location>
</feature>
<name>A0ABZ2ZAI7_9BACT</name>
<evidence type="ECO:0000259" key="2">
    <source>
        <dbReference type="Pfam" id="PF00487"/>
    </source>
</evidence>
<evidence type="ECO:0000256" key="1">
    <source>
        <dbReference type="SAM" id="Phobius"/>
    </source>
</evidence>
<dbReference type="RefSeq" id="WP_341843060.1">
    <property type="nucleotide sequence ID" value="NZ_CP149792.1"/>
</dbReference>
<proteinExistence type="predicted"/>
<evidence type="ECO:0000313" key="4">
    <source>
        <dbReference type="Proteomes" id="UP001449657"/>
    </source>
</evidence>
<dbReference type="InterPro" id="IPR005804">
    <property type="entry name" value="FA_desaturase_dom"/>
</dbReference>
<dbReference type="InterPro" id="IPR012171">
    <property type="entry name" value="Fatty_acid_desaturase"/>
</dbReference>
<feature type="transmembrane region" description="Helical" evidence="1">
    <location>
        <begin position="237"/>
        <end position="259"/>
    </location>
</feature>
<protein>
    <submittedName>
        <fullName evidence="3">Acyl-CoA desaturase</fullName>
        <ecNumber evidence="3">1.14.19.-</ecNumber>
    </submittedName>
</protein>
<feature type="transmembrane region" description="Helical" evidence="1">
    <location>
        <begin position="210"/>
        <end position="231"/>
    </location>
</feature>
<sequence>MKVTKLNIVRFASKGDGSFIDTVTARVQEYFSVSGTSPYANRGMWIKTILMILAYFIPWILIISNTGASHVMLFWLCWFVMGCGIVGIGTCVMHDANHGAYSPNRKVNVFLGHMMELIGGYSVNWKIQHNLLHHTYTNINGLDEDIDSVVFLRLSPRQQWYWFHRYQYLYAWFFYMCMTLFWMTAKDYLQVIRYKRRNLLVKHKISLKKAIFHITWYKMFYYGYVLVLPILFSGQPWYFVVAGFIVMHFTAGLMLACIFQPSHIMPHATFPEPVLENGKRCIKDSWAIHELATSTNFAPRSRFLTWCIGGLNFQIEHHLFTNICHIHYRKLSPIVRETAAAFGLPYHVKRTFWGALKDHARMLKVLGKNQLAR</sequence>
<keyword evidence="1" id="KW-1133">Transmembrane helix</keyword>
<dbReference type="EMBL" id="CP150096">
    <property type="protein sequence ID" value="WZN48470.1"/>
    <property type="molecule type" value="Genomic_DNA"/>
</dbReference>
<evidence type="ECO:0000313" key="3">
    <source>
        <dbReference type="EMBL" id="WZN48470.1"/>
    </source>
</evidence>
<dbReference type="GO" id="GO:0016491">
    <property type="term" value="F:oxidoreductase activity"/>
    <property type="evidence" value="ECO:0007669"/>
    <property type="project" value="UniProtKB-KW"/>
</dbReference>
<dbReference type="CDD" id="cd03506">
    <property type="entry name" value="Delta6-FADS-like"/>
    <property type="match status" value="1"/>
</dbReference>
<feature type="transmembrane region" description="Helical" evidence="1">
    <location>
        <begin position="75"/>
        <end position="96"/>
    </location>
</feature>
<keyword evidence="1" id="KW-0812">Transmembrane</keyword>
<organism evidence="3 4">
    <name type="scientific">Chitinophaga caseinilytica</name>
    <dbReference type="NCBI Taxonomy" id="2267521"/>
    <lineage>
        <taxon>Bacteria</taxon>
        <taxon>Pseudomonadati</taxon>
        <taxon>Bacteroidota</taxon>
        <taxon>Chitinophagia</taxon>
        <taxon>Chitinophagales</taxon>
        <taxon>Chitinophagaceae</taxon>
        <taxon>Chitinophaga</taxon>
    </lineage>
</organism>
<dbReference type="PIRSF" id="PIRSF015921">
    <property type="entry name" value="FA_sphinglp_des"/>
    <property type="match status" value="1"/>
</dbReference>
<accession>A0ABZ2ZAI7</accession>
<dbReference type="Proteomes" id="UP001449657">
    <property type="component" value="Chromosome"/>
</dbReference>
<keyword evidence="3" id="KW-0560">Oxidoreductase</keyword>